<accession>A0A8H5M2Q3</accession>
<reference evidence="1 2" key="1">
    <citation type="journal article" date="2020" name="ISME J.">
        <title>Uncovering the hidden diversity of litter-decomposition mechanisms in mushroom-forming fungi.</title>
        <authorList>
            <person name="Floudas D."/>
            <person name="Bentzer J."/>
            <person name="Ahren D."/>
            <person name="Johansson T."/>
            <person name="Persson P."/>
            <person name="Tunlid A."/>
        </authorList>
    </citation>
    <scope>NUCLEOTIDE SEQUENCE [LARGE SCALE GENOMIC DNA]</scope>
    <source>
        <strain evidence="1 2">CBS 661.87</strain>
    </source>
</reference>
<proteinExistence type="predicted"/>
<evidence type="ECO:0000313" key="1">
    <source>
        <dbReference type="EMBL" id="KAF5378516.1"/>
    </source>
</evidence>
<comment type="caution">
    <text evidence="1">The sequence shown here is derived from an EMBL/GenBank/DDBJ whole genome shotgun (WGS) entry which is preliminary data.</text>
</comment>
<dbReference type="AlphaFoldDB" id="A0A8H5M2Q3"/>
<dbReference type="SUPFAM" id="SSF52047">
    <property type="entry name" value="RNI-like"/>
    <property type="match status" value="1"/>
</dbReference>
<sequence length="380" mass="43075">MTDVRLPHELIDCIIDHLHDDRAALSACCFVCKAWMASSRYHLFKDIVLGHEHCDDILALPPPSMFAVAARRLMLTNKDFLPPGIEHFSSINSFYLLGSTPNADMLTRIPLLFSRITLLELNKVPFDSFAHMVQLVCALPNLETLTHSMCHWNQEIDQPPAELRLPPRLHTLNILSLRLHVFLDWFNALDSLPPLSTVRLSSVGDPHVTSIGTAIKGLGGSLQHLMLDLWDHNHADLLAESIDLDHSVNLRSFTLVNGWPKLLYRLLLTHTRHTQLQHLILTIYEGEHNIPNLDLLDWRELDHLITAPSTAFRLMDFTVRVYARNIVSLVNQEMLETRFVPLAGAAGMVRFVSEKARISKVNNSMRGPLAWRSWGELVSA</sequence>
<dbReference type="Proteomes" id="UP000565441">
    <property type="component" value="Unassembled WGS sequence"/>
</dbReference>
<dbReference type="OrthoDB" id="2788229at2759"/>
<protein>
    <recommendedName>
        <fullName evidence="3">F-box domain-containing protein</fullName>
    </recommendedName>
</protein>
<dbReference type="EMBL" id="JAACJP010000019">
    <property type="protein sequence ID" value="KAF5378516.1"/>
    <property type="molecule type" value="Genomic_DNA"/>
</dbReference>
<name>A0A8H5M2Q3_9AGAR</name>
<gene>
    <name evidence="1" type="ORF">D9615_007155</name>
</gene>
<keyword evidence="2" id="KW-1185">Reference proteome</keyword>
<evidence type="ECO:0000313" key="2">
    <source>
        <dbReference type="Proteomes" id="UP000565441"/>
    </source>
</evidence>
<evidence type="ECO:0008006" key="3">
    <source>
        <dbReference type="Google" id="ProtNLM"/>
    </source>
</evidence>
<dbReference type="Gene3D" id="3.80.10.10">
    <property type="entry name" value="Ribonuclease Inhibitor"/>
    <property type="match status" value="1"/>
</dbReference>
<dbReference type="InterPro" id="IPR032675">
    <property type="entry name" value="LRR_dom_sf"/>
</dbReference>
<organism evidence="1 2">
    <name type="scientific">Tricholomella constricta</name>
    <dbReference type="NCBI Taxonomy" id="117010"/>
    <lineage>
        <taxon>Eukaryota</taxon>
        <taxon>Fungi</taxon>
        <taxon>Dikarya</taxon>
        <taxon>Basidiomycota</taxon>
        <taxon>Agaricomycotina</taxon>
        <taxon>Agaricomycetes</taxon>
        <taxon>Agaricomycetidae</taxon>
        <taxon>Agaricales</taxon>
        <taxon>Tricholomatineae</taxon>
        <taxon>Lyophyllaceae</taxon>
        <taxon>Tricholomella</taxon>
    </lineage>
</organism>